<keyword evidence="11 14" id="KW-0408">Iron</keyword>
<dbReference type="SUPFAM" id="SSF81648">
    <property type="entry name" value="a domain/subunit of cytochrome bc1 complex (Ubiquinol-cytochrome c reductase)"/>
    <property type="match status" value="1"/>
</dbReference>
<keyword evidence="4 14" id="KW-0349">Heme</keyword>
<evidence type="ECO:0000256" key="3">
    <source>
        <dbReference type="ARBA" id="ARBA00022448"/>
    </source>
</evidence>
<organism evidence="17">
    <name type="scientific">Durinskia baltica</name>
    <dbReference type="NCBI Taxonomy" id="59809"/>
    <lineage>
        <taxon>Eukaryota</taxon>
        <taxon>Sar</taxon>
        <taxon>Alveolata</taxon>
        <taxon>Dinophyceae</taxon>
        <taxon>Peridiniales</taxon>
        <taxon>Kryptoperidiniaceae</taxon>
        <taxon>Durinskia</taxon>
    </lineage>
</organism>
<keyword evidence="7 14" id="KW-0479">Metal-binding</keyword>
<feature type="transmembrane region" description="Helical" evidence="14">
    <location>
        <begin position="230"/>
        <end position="251"/>
    </location>
</feature>
<dbReference type="SUPFAM" id="SSF81342">
    <property type="entry name" value="Transmembrane di-heme cytochromes"/>
    <property type="match status" value="2"/>
</dbReference>
<dbReference type="PANTHER" id="PTHR19271">
    <property type="entry name" value="CYTOCHROME B"/>
    <property type="match status" value="1"/>
</dbReference>
<evidence type="ECO:0000256" key="12">
    <source>
        <dbReference type="ARBA" id="ARBA00023128"/>
    </source>
</evidence>
<dbReference type="GO" id="GO:0005743">
    <property type="term" value="C:mitochondrial inner membrane"/>
    <property type="evidence" value="ECO:0007669"/>
    <property type="project" value="UniProtKB-SubCell"/>
</dbReference>
<evidence type="ECO:0000256" key="2">
    <source>
        <dbReference type="ARBA" id="ARBA00013531"/>
    </source>
</evidence>
<protein>
    <recommendedName>
        <fullName evidence="2 14">Cytochrome b</fullName>
    </recommendedName>
</protein>
<evidence type="ECO:0000256" key="1">
    <source>
        <dbReference type="ARBA" id="ARBA00004448"/>
    </source>
</evidence>
<dbReference type="PANTHER" id="PTHR19271:SF16">
    <property type="entry name" value="CYTOCHROME B"/>
    <property type="match status" value="1"/>
</dbReference>
<dbReference type="Pfam" id="PF00033">
    <property type="entry name" value="Cytochrome_B"/>
    <property type="match status" value="2"/>
</dbReference>
<dbReference type="Pfam" id="PF00032">
    <property type="entry name" value="Cytochrom_B_C"/>
    <property type="match status" value="1"/>
</dbReference>
<keyword evidence="3 14" id="KW-0813">Transport</keyword>
<keyword evidence="13 14" id="KW-0472">Membrane</keyword>
<dbReference type="InterPro" id="IPR027387">
    <property type="entry name" value="Cytb/b6-like_sf"/>
</dbReference>
<dbReference type="GO" id="GO:0006122">
    <property type="term" value="P:mitochondrial electron transport, ubiquinol to cytochrome c"/>
    <property type="evidence" value="ECO:0007669"/>
    <property type="project" value="TreeGrafter"/>
</dbReference>
<evidence type="ECO:0000256" key="9">
    <source>
        <dbReference type="ARBA" id="ARBA00022982"/>
    </source>
</evidence>
<feature type="transmembrane region" description="Helical" evidence="14">
    <location>
        <begin position="370"/>
        <end position="387"/>
    </location>
</feature>
<comment type="cofactor">
    <cofactor evidence="14">
        <name>heme b</name>
        <dbReference type="ChEBI" id="CHEBI:60344"/>
    </cofactor>
    <text evidence="14">Binds 2 heme groups non-covalently.</text>
</comment>
<feature type="transmembrane region" description="Helical" evidence="14">
    <location>
        <begin position="407"/>
        <end position="428"/>
    </location>
</feature>
<comment type="function">
    <text evidence="14">Component of the ubiquinol-cytochrome c reductase complex (complex III or cytochrome b-c1 complex) that is part of the mitochondrial respiratory chain. The b-c1 complex mediates electron transfer from ubiquinol to cytochrome c. Contributes to the generation of a proton gradient across the mitochondrial membrane that is then used for ATP synthesis.</text>
</comment>
<feature type="transmembrane region" description="Helical" evidence="14">
    <location>
        <begin position="271"/>
        <end position="292"/>
    </location>
</feature>
<keyword evidence="6 14" id="KW-0812">Transmembrane</keyword>
<dbReference type="PROSITE" id="PS51002">
    <property type="entry name" value="CYTB_NTER"/>
    <property type="match status" value="1"/>
</dbReference>
<keyword evidence="9 14" id="KW-0249">Electron transport</keyword>
<reference evidence="17" key="1">
    <citation type="journal article" date="2012" name="PLoS ONE">
        <title>Tertiary endosymbiosis in two dinotoms has generated little change in the mitochondrial genomes of their dinoflagellate hosts and diatom endosymbionts.</title>
        <authorList>
            <person name="Imanian B."/>
            <person name="Pombert J.F."/>
            <person name="Dorrell R.G."/>
            <person name="Burki F."/>
            <person name="Keeling P.J."/>
        </authorList>
    </citation>
    <scope>NUCLEOTIDE SEQUENCE</scope>
    <source>
        <strain evidence="17">CS-38</strain>
    </source>
</reference>
<dbReference type="GO" id="GO:0008121">
    <property type="term" value="F:quinol-cytochrome-c reductase activity"/>
    <property type="evidence" value="ECO:0007669"/>
    <property type="project" value="TreeGrafter"/>
</dbReference>
<dbReference type="EMBL" id="JX001476">
    <property type="protein sequence ID" value="AFJ68043.1"/>
    <property type="molecule type" value="Genomic_DNA"/>
</dbReference>
<evidence type="ECO:0000256" key="4">
    <source>
        <dbReference type="ARBA" id="ARBA00022617"/>
    </source>
</evidence>
<dbReference type="AlphaFoldDB" id="J3SAR2"/>
<feature type="transmembrane region" description="Helical" evidence="14">
    <location>
        <begin position="170"/>
        <end position="189"/>
    </location>
</feature>
<keyword evidence="10 14" id="KW-1133">Transmembrane helix</keyword>
<evidence type="ECO:0000313" key="17">
    <source>
        <dbReference type="EMBL" id="AFJ68043.1"/>
    </source>
</evidence>
<evidence type="ECO:0000256" key="11">
    <source>
        <dbReference type="ARBA" id="ARBA00023004"/>
    </source>
</evidence>
<feature type="transmembrane region" description="Helical" evidence="14">
    <location>
        <begin position="195"/>
        <end position="218"/>
    </location>
</feature>
<dbReference type="Gene3D" id="1.20.810.10">
    <property type="entry name" value="Cytochrome Bc1 Complex, Chain C"/>
    <property type="match status" value="2"/>
</dbReference>
<feature type="non-terminal residue" evidence="17">
    <location>
        <position position="430"/>
    </location>
</feature>
<accession>J3SAR2</accession>
<feature type="domain" description="Cytochrome b/b6 C-terminal region profile" evidence="16">
    <location>
        <begin position="261"/>
        <end position="430"/>
    </location>
</feature>
<feature type="transmembrane region" description="Helical" evidence="14">
    <location>
        <begin position="38"/>
        <end position="61"/>
    </location>
</feature>
<comment type="subcellular location">
    <subcellularLocation>
        <location evidence="1">Mitochondrion inner membrane</location>
        <topology evidence="1">Multi-pass membrane protein</topology>
    </subcellularLocation>
</comment>
<dbReference type="GO" id="GO:0046872">
    <property type="term" value="F:metal ion binding"/>
    <property type="evidence" value="ECO:0007669"/>
    <property type="project" value="UniProtKB-UniRule"/>
</dbReference>
<sequence>EKPSVNRISDEIRMKLYFVLLMKSHLQSYPCPLQINSFWNLGFLLGITIILQIITGIFLGLHYTSDINSAYSSLFFFIREIFYGWCLRYLHSSGASFVFLFLFLHLGRAISYGSYFYNPKKKCLNQVLISFIKNSRNLGILHLMQFQDLGTLHFQDQISVILISDEKRRFSGIILFFFLMATAFMGYVLPFGQMSFWGATVITNLLSPFPSLIEWVSGGHYVYNPTLKRFFIFHFLFPFLLCGFIILHLFYLHFLSSNNPLRNSTNNKIPFFPFIFQKDFFGFILIICHYLLQTHFGISSFSHPDNALEVCGLLTPLHIVPEWYFLCQYAMLKAVPNKNAGFIILLTSIFTFFFFGEIRNLTTFCLLNNNGFSLSSFFLSSLSFLWIGAQFPQEKFLSYGRILTLHYYLLLMCILFSYVFCKLISLSFGS</sequence>
<evidence type="ECO:0000256" key="13">
    <source>
        <dbReference type="ARBA" id="ARBA00023136"/>
    </source>
</evidence>
<dbReference type="InterPro" id="IPR005798">
    <property type="entry name" value="Cyt_b/b6_C"/>
</dbReference>
<dbReference type="InterPro" id="IPR005797">
    <property type="entry name" value="Cyt_b/b6_N"/>
</dbReference>
<feature type="transmembrane region" description="Helical" evidence="14">
    <location>
        <begin position="340"/>
        <end position="358"/>
    </location>
</feature>
<feature type="domain" description="Cytochrome b/b6 N-terminal region profile" evidence="15">
    <location>
        <begin position="8"/>
        <end position="261"/>
    </location>
</feature>
<dbReference type="PROSITE" id="PS51003">
    <property type="entry name" value="CYTB_CTER"/>
    <property type="match status" value="1"/>
</dbReference>
<dbReference type="GO" id="GO:0016491">
    <property type="term" value="F:oxidoreductase activity"/>
    <property type="evidence" value="ECO:0007669"/>
    <property type="project" value="UniProtKB-UniRule"/>
</dbReference>
<evidence type="ECO:0000256" key="7">
    <source>
        <dbReference type="ARBA" id="ARBA00022723"/>
    </source>
</evidence>
<feature type="non-terminal residue" evidence="17">
    <location>
        <position position="1"/>
    </location>
</feature>
<dbReference type="InterPro" id="IPR016174">
    <property type="entry name" value="Di-haem_cyt_TM"/>
</dbReference>
<evidence type="ECO:0000259" key="16">
    <source>
        <dbReference type="PROSITE" id="PS51003"/>
    </source>
</evidence>
<dbReference type="InterPro" id="IPR036150">
    <property type="entry name" value="Cyt_b/b6_C_sf"/>
</dbReference>
<evidence type="ECO:0000256" key="14">
    <source>
        <dbReference type="RuleBase" id="RU362117"/>
    </source>
</evidence>
<keyword evidence="8" id="KW-0999">Mitochondrion inner membrane</keyword>
<gene>
    <name evidence="17" type="primary">cob</name>
</gene>
<geneLocation type="mitochondrion" evidence="17"/>
<keyword evidence="12 14" id="KW-0496">Mitochondrion</keyword>
<keyword evidence="5 14" id="KW-0679">Respiratory chain</keyword>
<evidence type="ECO:0000256" key="8">
    <source>
        <dbReference type="ARBA" id="ARBA00022792"/>
    </source>
</evidence>
<name>J3SAR2_9DINO</name>
<proteinExistence type="inferred from homology"/>
<comment type="similarity">
    <text evidence="14">Belongs to the cytochrome b family.</text>
</comment>
<evidence type="ECO:0000259" key="15">
    <source>
        <dbReference type="PROSITE" id="PS51002"/>
    </source>
</evidence>
<evidence type="ECO:0000256" key="6">
    <source>
        <dbReference type="ARBA" id="ARBA00022692"/>
    </source>
</evidence>
<evidence type="ECO:0000256" key="5">
    <source>
        <dbReference type="ARBA" id="ARBA00022660"/>
    </source>
</evidence>
<evidence type="ECO:0000256" key="10">
    <source>
        <dbReference type="ARBA" id="ARBA00022989"/>
    </source>
</evidence>